<keyword evidence="9" id="KW-0325">Glycoprotein</keyword>
<organism evidence="16 17">
    <name type="scientific">Croceitalea rosinachiae</name>
    <dbReference type="NCBI Taxonomy" id="3075596"/>
    <lineage>
        <taxon>Bacteria</taxon>
        <taxon>Pseudomonadati</taxon>
        <taxon>Bacteroidota</taxon>
        <taxon>Flavobacteriia</taxon>
        <taxon>Flavobacteriales</taxon>
        <taxon>Flavobacteriaceae</taxon>
        <taxon>Croceitalea</taxon>
    </lineage>
</organism>
<name>A0ABU3AD70_9FLAO</name>
<comment type="caution">
    <text evidence="16">The sequence shown here is derived from an EMBL/GenBank/DDBJ whole genome shotgun (WGS) entry which is preliminary data.</text>
</comment>
<evidence type="ECO:0000313" key="16">
    <source>
        <dbReference type="EMBL" id="MDT0608125.1"/>
    </source>
</evidence>
<evidence type="ECO:0000256" key="1">
    <source>
        <dbReference type="ARBA" id="ARBA00004191"/>
    </source>
</evidence>
<evidence type="ECO:0000256" key="5">
    <source>
        <dbReference type="ARBA" id="ARBA00022525"/>
    </source>
</evidence>
<evidence type="ECO:0000256" key="4">
    <source>
        <dbReference type="ARBA" id="ARBA00022512"/>
    </source>
</evidence>
<keyword evidence="5" id="KW-0964">Secreted</keyword>
<comment type="function">
    <text evidence="13">Glucanases play a role in cell expansion during growth, in cell-cell fusion during mating, and in spore release during sporulation. This enzyme may be involved in beta-glucan degradation. Active on laminarin and lichenan.</text>
</comment>
<dbReference type="Pfam" id="PF00332">
    <property type="entry name" value="Glyco_hydro_17"/>
    <property type="match status" value="1"/>
</dbReference>
<sequence length="434" mass="49513">MKNCFSIIRIYLFIFLIGLIASCKEVKKSDVKEEVLTKELSAKDILGNPKYQAMSYGGYRHADHSIEPTTEELKEDMKILHAMGVRILRTYKLLKPQAANLVRVISEMKKEDPDFEMYIMLGAWVDCKNSFNSGNGAPDHNKENEENPAEIERAIALANEYPDIVKVIAVGNEAMVKWAASYYVEPWIILKWVNHLQDLKKEDKLPKDLWVTSSDNFASWGGGGEEYHIDDLNQLIKAVDFISMHTYPMHDTHYQPEFWLNGEGLDGKTAIEKIDISMLRAKNYAMMQYENVKKYMESLGVNKPIHIGETGWASFSGGQYGPDGSKACDEYKEALYYKHMREWTNEAGMSCFYFEGFDEPWKGGDNPGNSEKHFGLFTVDGKAKYTIWDLVDQGIFEGLTRNGNAITKTYDGNKEELMKTVLVPPTRQEIAGHR</sequence>
<evidence type="ECO:0000256" key="12">
    <source>
        <dbReference type="ARBA" id="ARBA00023326"/>
    </source>
</evidence>
<keyword evidence="17" id="KW-1185">Reference proteome</keyword>
<keyword evidence="8" id="KW-0472">Membrane</keyword>
<evidence type="ECO:0000256" key="13">
    <source>
        <dbReference type="ARBA" id="ARBA00037649"/>
    </source>
</evidence>
<evidence type="ECO:0000256" key="15">
    <source>
        <dbReference type="ARBA" id="ARBA00043078"/>
    </source>
</evidence>
<dbReference type="Proteomes" id="UP001255246">
    <property type="component" value="Unassembled WGS sequence"/>
</dbReference>
<dbReference type="InterPro" id="IPR000490">
    <property type="entry name" value="Glyco_hydro_17"/>
</dbReference>
<evidence type="ECO:0000256" key="9">
    <source>
        <dbReference type="ARBA" id="ARBA00023180"/>
    </source>
</evidence>
<evidence type="ECO:0000256" key="2">
    <source>
        <dbReference type="ARBA" id="ARBA00004236"/>
    </source>
</evidence>
<dbReference type="PANTHER" id="PTHR16631">
    <property type="entry name" value="GLUCAN 1,3-BETA-GLUCOSIDASE"/>
    <property type="match status" value="1"/>
</dbReference>
<evidence type="ECO:0000256" key="11">
    <source>
        <dbReference type="ARBA" id="ARBA00023316"/>
    </source>
</evidence>
<dbReference type="RefSeq" id="WP_311352565.1">
    <property type="nucleotide sequence ID" value="NZ_JAVRHR010000003.1"/>
</dbReference>
<dbReference type="SUPFAM" id="SSF51445">
    <property type="entry name" value="(Trans)glycosidases"/>
    <property type="match status" value="1"/>
</dbReference>
<dbReference type="PROSITE" id="PS51257">
    <property type="entry name" value="PROKAR_LIPOPROTEIN"/>
    <property type="match status" value="1"/>
</dbReference>
<keyword evidence="3" id="KW-1003">Cell membrane</keyword>
<evidence type="ECO:0000256" key="6">
    <source>
        <dbReference type="ARBA" id="ARBA00022729"/>
    </source>
</evidence>
<keyword evidence="4" id="KW-0134">Cell wall</keyword>
<evidence type="ECO:0000256" key="10">
    <source>
        <dbReference type="ARBA" id="ARBA00023277"/>
    </source>
</evidence>
<protein>
    <recommendedName>
        <fullName evidence="15">Endo-1,3-beta-glucanase btgC</fullName>
    </recommendedName>
    <alternativeName>
        <fullName evidence="14">Laminarinase btgC</fullName>
    </alternativeName>
</protein>
<accession>A0ABU3AD70</accession>
<gene>
    <name evidence="16" type="ORF">RM706_13850</name>
</gene>
<keyword evidence="11" id="KW-0961">Cell wall biogenesis/degradation</keyword>
<keyword evidence="12" id="KW-0624">Polysaccharide degradation</keyword>
<evidence type="ECO:0000313" key="17">
    <source>
        <dbReference type="Proteomes" id="UP001255246"/>
    </source>
</evidence>
<proteinExistence type="predicted"/>
<keyword evidence="10" id="KW-0119">Carbohydrate metabolism</keyword>
<evidence type="ECO:0000256" key="3">
    <source>
        <dbReference type="ARBA" id="ARBA00022475"/>
    </source>
</evidence>
<dbReference type="EMBL" id="JAVRHR010000003">
    <property type="protein sequence ID" value="MDT0608125.1"/>
    <property type="molecule type" value="Genomic_DNA"/>
</dbReference>
<evidence type="ECO:0000256" key="14">
    <source>
        <dbReference type="ARBA" id="ARBA00042373"/>
    </source>
</evidence>
<dbReference type="InterPro" id="IPR050732">
    <property type="entry name" value="Beta-glucan_modifiers"/>
</dbReference>
<dbReference type="Gene3D" id="3.20.20.80">
    <property type="entry name" value="Glycosidases"/>
    <property type="match status" value="1"/>
</dbReference>
<dbReference type="GO" id="GO:0016787">
    <property type="term" value="F:hydrolase activity"/>
    <property type="evidence" value="ECO:0007669"/>
    <property type="project" value="UniProtKB-KW"/>
</dbReference>
<keyword evidence="7 16" id="KW-0378">Hydrolase</keyword>
<dbReference type="InterPro" id="IPR017853">
    <property type="entry name" value="GH"/>
</dbReference>
<evidence type="ECO:0000256" key="7">
    <source>
        <dbReference type="ARBA" id="ARBA00022801"/>
    </source>
</evidence>
<evidence type="ECO:0000256" key="8">
    <source>
        <dbReference type="ARBA" id="ARBA00023136"/>
    </source>
</evidence>
<reference evidence="16 17" key="1">
    <citation type="submission" date="2023-09" db="EMBL/GenBank/DDBJ databases">
        <authorList>
            <person name="Rey-Velasco X."/>
        </authorList>
    </citation>
    <scope>NUCLEOTIDE SEQUENCE [LARGE SCALE GENOMIC DNA]</scope>
    <source>
        <strain evidence="16 17">F388</strain>
    </source>
</reference>
<keyword evidence="6" id="KW-0732">Signal</keyword>
<comment type="subcellular location">
    <subcellularLocation>
        <location evidence="2">Cell membrane</location>
    </subcellularLocation>
    <subcellularLocation>
        <location evidence="1">Secreted</location>
        <location evidence="1">Cell wall</location>
    </subcellularLocation>
</comment>
<dbReference type="PANTHER" id="PTHR16631:SF17">
    <property type="entry name" value="GLUCAN ENDO-1,3-BETA-GLUCOSIDASE BTGC"/>
    <property type="match status" value="1"/>
</dbReference>